<gene>
    <name evidence="2 3" type="primary">LOC116408227</name>
</gene>
<proteinExistence type="predicted"/>
<dbReference type="RefSeq" id="XP_031750821.1">
    <property type="nucleotide sequence ID" value="XM_031894961.1"/>
</dbReference>
<dbReference type="AGR" id="Xenbase:XB-GENE-29093863"/>
<name>A0A8J1J285_XENTR</name>
<dbReference type="GeneID" id="116408227"/>
<accession>A0A8J1J285</accession>
<evidence type="ECO:0000313" key="1">
    <source>
        <dbReference type="Proteomes" id="UP000008143"/>
    </source>
</evidence>
<organism evidence="1 2">
    <name type="scientific">Xenopus tropicalis</name>
    <name type="common">Western clawed frog</name>
    <name type="synonym">Silurana tropicalis</name>
    <dbReference type="NCBI Taxonomy" id="8364"/>
    <lineage>
        <taxon>Eukaryota</taxon>
        <taxon>Metazoa</taxon>
        <taxon>Chordata</taxon>
        <taxon>Craniata</taxon>
        <taxon>Vertebrata</taxon>
        <taxon>Euteleostomi</taxon>
        <taxon>Amphibia</taxon>
        <taxon>Batrachia</taxon>
        <taxon>Anura</taxon>
        <taxon>Pipoidea</taxon>
        <taxon>Pipidae</taxon>
        <taxon>Xenopodinae</taxon>
        <taxon>Xenopus</taxon>
        <taxon>Silurana</taxon>
    </lineage>
</organism>
<reference evidence="2" key="1">
    <citation type="submission" date="2025-08" db="UniProtKB">
        <authorList>
            <consortium name="RefSeq"/>
        </authorList>
    </citation>
    <scope>IDENTIFICATION</scope>
    <source>
        <strain evidence="2">Nigerian</strain>
        <tissue evidence="2">Liver and blood</tissue>
    </source>
</reference>
<dbReference type="AlphaFoldDB" id="A0A8J1J285"/>
<dbReference type="Proteomes" id="UP000008143">
    <property type="component" value="Chromosome 1"/>
</dbReference>
<keyword evidence="1" id="KW-1185">Reference proteome</keyword>
<evidence type="ECO:0000313" key="2">
    <source>
        <dbReference type="RefSeq" id="XP_031750821.1"/>
    </source>
</evidence>
<sequence length="200" mass="22868">MIFLKGQNPEHYSQTSPWELWYRNCIPKGQNRNIILTRHPGNYGTGMIFLKGRTGTLTSHVTLGTMVPEHYPHTSPWELWYRNCIPKGQNRNIILTHHPGNYGTGTVFLKGRTRNIILKHHPGNYGTGMIFLKGQNPEHYSQTSPWELWYRNCIPKGQNRNIILTRHPGNYGTGTVFLKGRTGTLSSHVTLGTMVPELYS</sequence>
<dbReference type="Xenbase" id="XB-GENE-29093863">
    <property type="gene designation" value="LOC116408227"/>
</dbReference>
<evidence type="ECO:0000313" key="3">
    <source>
        <dbReference type="Xenbase" id="XB-GENE-29093863"/>
    </source>
</evidence>
<protein>
    <submittedName>
        <fullName evidence="2">Uncharacterized protein LOC116408227</fullName>
    </submittedName>
</protein>
<dbReference type="KEGG" id="xtr:116408227"/>